<feature type="transmembrane region" description="Helical" evidence="6">
    <location>
        <begin position="333"/>
        <end position="355"/>
    </location>
</feature>
<evidence type="ECO:0000256" key="4">
    <source>
        <dbReference type="ARBA" id="ARBA00023136"/>
    </source>
</evidence>
<name>A0A7S4LF40_9EUGL</name>
<feature type="domain" description="EamA" evidence="7">
    <location>
        <begin position="373"/>
        <end position="510"/>
    </location>
</feature>
<keyword evidence="3 6" id="KW-1133">Transmembrane helix</keyword>
<evidence type="ECO:0000256" key="6">
    <source>
        <dbReference type="SAM" id="Phobius"/>
    </source>
</evidence>
<evidence type="ECO:0000256" key="1">
    <source>
        <dbReference type="ARBA" id="ARBA00004141"/>
    </source>
</evidence>
<evidence type="ECO:0000313" key="8">
    <source>
        <dbReference type="EMBL" id="CAE0825140.1"/>
    </source>
</evidence>
<evidence type="ECO:0000256" key="2">
    <source>
        <dbReference type="ARBA" id="ARBA00022692"/>
    </source>
</evidence>
<sequence length="517" mass="54173">MSPAPGPISHPRHPSQGPLRLAAALAVIGALLMTYAMDFAQRALFMPVGAPVSTATWTARLPLGHTSIQAIRPVHRLKALGNLHSATEHPSHTDLVASIGEPPAWAMHLGVLAPVALVVFILLMVVISMRQYAVEDNKPLSMCGVAGRSGAGTQEDSAQGSEPAMDSTDESTVVRLDESADVGAEMAIPEGDEKDVLLQPQDAVVAGTAAALVLKWALLISPFFMWGTSMVAMKQSIEHTTPLFVAAVRCIPAGAIILGFASLNGQSIVPKSAKAWAWIAAFSLVDATMFQGFLAEGLRRTSAGLGSVIIDSQPLTVALLASVFFGEQLGAQGVVGLLLGLVGIGLVEIPIDSFTTLLSGTEVSTSAPLWERGEWWMLLAAQSMAAGTVMVRLFAKEVDPVVATGWHLLLGGLPLLAISFLTDGTNGEQYALLTAADWLRLSYVSVFGGAVGYGLFFFQAQRGSLTQLSSLTFLTPMFAVLGGYLVLSESLTAVQGLGAAVTVAAIYLINSPKETSS</sequence>
<evidence type="ECO:0000259" key="7">
    <source>
        <dbReference type="Pfam" id="PF00892"/>
    </source>
</evidence>
<feature type="transmembrane region" description="Helical" evidence="6">
    <location>
        <begin position="305"/>
        <end position="326"/>
    </location>
</feature>
<evidence type="ECO:0000256" key="5">
    <source>
        <dbReference type="SAM" id="MobiDB-lite"/>
    </source>
</evidence>
<reference evidence="8" key="1">
    <citation type="submission" date="2021-01" db="EMBL/GenBank/DDBJ databases">
        <authorList>
            <person name="Corre E."/>
            <person name="Pelletier E."/>
            <person name="Niang G."/>
            <person name="Scheremetjew M."/>
            <person name="Finn R."/>
            <person name="Kale V."/>
            <person name="Holt S."/>
            <person name="Cochrane G."/>
            <person name="Meng A."/>
            <person name="Brown T."/>
            <person name="Cohen L."/>
        </authorList>
    </citation>
    <scope>NUCLEOTIDE SEQUENCE</scope>
    <source>
        <strain evidence="8">CCMP1594</strain>
    </source>
</reference>
<feature type="transmembrane region" description="Helical" evidence="6">
    <location>
        <begin position="470"/>
        <end position="487"/>
    </location>
</feature>
<dbReference type="SUPFAM" id="SSF103481">
    <property type="entry name" value="Multidrug resistance efflux transporter EmrE"/>
    <property type="match status" value="2"/>
</dbReference>
<feature type="transmembrane region" description="Helical" evidence="6">
    <location>
        <begin position="401"/>
        <end position="421"/>
    </location>
</feature>
<evidence type="ECO:0000256" key="3">
    <source>
        <dbReference type="ARBA" id="ARBA00022989"/>
    </source>
</evidence>
<proteinExistence type="predicted"/>
<feature type="region of interest" description="Disordered" evidence="5">
    <location>
        <begin position="146"/>
        <end position="172"/>
    </location>
</feature>
<comment type="subcellular location">
    <subcellularLocation>
        <location evidence="1">Membrane</location>
        <topology evidence="1">Multi-pass membrane protein</topology>
    </subcellularLocation>
</comment>
<keyword evidence="2 6" id="KW-0812">Transmembrane</keyword>
<feature type="compositionally biased region" description="Polar residues" evidence="5">
    <location>
        <begin position="151"/>
        <end position="160"/>
    </location>
</feature>
<feature type="transmembrane region" description="Helical" evidence="6">
    <location>
        <begin position="375"/>
        <end position="394"/>
    </location>
</feature>
<accession>A0A7S4LF40</accession>
<dbReference type="InterPro" id="IPR000620">
    <property type="entry name" value="EamA_dom"/>
</dbReference>
<feature type="transmembrane region" description="Helical" evidence="6">
    <location>
        <begin position="493"/>
        <end position="510"/>
    </location>
</feature>
<dbReference type="EMBL" id="HBJA01105362">
    <property type="protein sequence ID" value="CAE0825140.1"/>
    <property type="molecule type" value="Transcribed_RNA"/>
</dbReference>
<protein>
    <recommendedName>
        <fullName evidence="7">EamA domain-containing protein</fullName>
    </recommendedName>
</protein>
<feature type="transmembrane region" description="Helical" evidence="6">
    <location>
        <begin position="105"/>
        <end position="127"/>
    </location>
</feature>
<dbReference type="GO" id="GO:0016020">
    <property type="term" value="C:membrane"/>
    <property type="evidence" value="ECO:0007669"/>
    <property type="project" value="UniProtKB-SubCell"/>
</dbReference>
<dbReference type="AlphaFoldDB" id="A0A7S4LF40"/>
<dbReference type="PANTHER" id="PTHR32322">
    <property type="entry name" value="INNER MEMBRANE TRANSPORTER"/>
    <property type="match status" value="1"/>
</dbReference>
<feature type="transmembrane region" description="Helical" evidence="6">
    <location>
        <begin position="203"/>
        <end position="224"/>
    </location>
</feature>
<dbReference type="Pfam" id="PF00892">
    <property type="entry name" value="EamA"/>
    <property type="match status" value="2"/>
</dbReference>
<keyword evidence="4 6" id="KW-0472">Membrane</keyword>
<feature type="domain" description="EamA" evidence="7">
    <location>
        <begin position="218"/>
        <end position="347"/>
    </location>
</feature>
<dbReference type="InterPro" id="IPR037185">
    <property type="entry name" value="EmrE-like"/>
</dbReference>
<organism evidence="8">
    <name type="scientific">Eutreptiella gymnastica</name>
    <dbReference type="NCBI Taxonomy" id="73025"/>
    <lineage>
        <taxon>Eukaryota</taxon>
        <taxon>Discoba</taxon>
        <taxon>Euglenozoa</taxon>
        <taxon>Euglenida</taxon>
        <taxon>Spirocuta</taxon>
        <taxon>Euglenophyceae</taxon>
        <taxon>Eutreptiales</taxon>
        <taxon>Eutreptiaceae</taxon>
        <taxon>Eutreptiella</taxon>
    </lineage>
</organism>
<dbReference type="PANTHER" id="PTHR32322:SF2">
    <property type="entry name" value="EAMA DOMAIN-CONTAINING PROTEIN"/>
    <property type="match status" value="1"/>
</dbReference>
<feature type="transmembrane region" description="Helical" evidence="6">
    <location>
        <begin position="275"/>
        <end position="293"/>
    </location>
</feature>
<gene>
    <name evidence="8" type="ORF">EGYM00163_LOCUS36385</name>
</gene>
<dbReference type="InterPro" id="IPR050638">
    <property type="entry name" value="AA-Vitamin_Transporters"/>
</dbReference>
<feature type="transmembrane region" description="Helical" evidence="6">
    <location>
        <begin position="21"/>
        <end position="37"/>
    </location>
</feature>
<dbReference type="GO" id="GO:0009507">
    <property type="term" value="C:chloroplast"/>
    <property type="evidence" value="ECO:0007669"/>
    <property type="project" value="TreeGrafter"/>
</dbReference>
<feature type="transmembrane region" description="Helical" evidence="6">
    <location>
        <begin position="441"/>
        <end position="458"/>
    </location>
</feature>
<feature type="transmembrane region" description="Helical" evidence="6">
    <location>
        <begin position="244"/>
        <end position="263"/>
    </location>
</feature>